<dbReference type="InterPro" id="IPR011042">
    <property type="entry name" value="6-blade_b-propeller_TolB-like"/>
</dbReference>
<sequence length="236" mass="25417">VTQLPADSWVEGFALRPNGHILATRLDKAELYTCDPDDPNAEAKMIYEFPEANGLINLCALEGRHDEYAVISGIVDLKTSQFGSCIIWRVALQPEDGAAPVITKIADMPNNGFCIGVTPASANTLLVADCYEDCIRILDIDSGETSVLIADATMTVASPDDYFGINRIRVANGFVWYTNTSAGLLCRVPVESDEEKGLRVTGPVEIITSNILHCDGLVVTNDGKTVFSANYLSGVV</sequence>
<protein>
    <recommendedName>
        <fullName evidence="3">SMP-30/Gluconolactonase/LRE-like region domain-containing protein</fullName>
    </recommendedName>
</protein>
<dbReference type="Gene3D" id="2.120.10.30">
    <property type="entry name" value="TolB, C-terminal domain"/>
    <property type="match status" value="1"/>
</dbReference>
<proteinExistence type="predicted"/>
<keyword evidence="2" id="KW-1185">Reference proteome</keyword>
<accession>A0A9P4HVH3</accession>
<name>A0A9P4HVH3_9PEZI</name>
<reference evidence="1" key="1">
    <citation type="journal article" date="2020" name="Stud. Mycol.">
        <title>101 Dothideomycetes genomes: a test case for predicting lifestyles and emergence of pathogens.</title>
        <authorList>
            <person name="Haridas S."/>
            <person name="Albert R."/>
            <person name="Binder M."/>
            <person name="Bloem J."/>
            <person name="Labutti K."/>
            <person name="Salamov A."/>
            <person name="Andreopoulos B."/>
            <person name="Baker S."/>
            <person name="Barry K."/>
            <person name="Bills G."/>
            <person name="Bluhm B."/>
            <person name="Cannon C."/>
            <person name="Castanera R."/>
            <person name="Culley D."/>
            <person name="Daum C."/>
            <person name="Ezra D."/>
            <person name="Gonzalez J."/>
            <person name="Henrissat B."/>
            <person name="Kuo A."/>
            <person name="Liang C."/>
            <person name="Lipzen A."/>
            <person name="Lutzoni F."/>
            <person name="Magnuson J."/>
            <person name="Mondo S."/>
            <person name="Nolan M."/>
            <person name="Ohm R."/>
            <person name="Pangilinan J."/>
            <person name="Park H.-J."/>
            <person name="Ramirez L."/>
            <person name="Alfaro M."/>
            <person name="Sun H."/>
            <person name="Tritt A."/>
            <person name="Yoshinaga Y."/>
            <person name="Zwiers L.-H."/>
            <person name="Turgeon B."/>
            <person name="Goodwin S."/>
            <person name="Spatafora J."/>
            <person name="Crous P."/>
            <person name="Grigoriev I."/>
        </authorList>
    </citation>
    <scope>NUCLEOTIDE SEQUENCE</scope>
    <source>
        <strain evidence="1">CBS 121410</strain>
    </source>
</reference>
<dbReference type="InterPro" id="IPR052998">
    <property type="entry name" value="Hetero-Diels-Alderase-like"/>
</dbReference>
<dbReference type="OrthoDB" id="9977941at2759"/>
<feature type="non-terminal residue" evidence="1">
    <location>
        <position position="236"/>
    </location>
</feature>
<dbReference type="SUPFAM" id="SSF63829">
    <property type="entry name" value="Calcium-dependent phosphotriesterase"/>
    <property type="match status" value="1"/>
</dbReference>
<dbReference type="PANTHER" id="PTHR42060">
    <property type="entry name" value="NHL REPEAT-CONTAINING PROTEIN-RELATED"/>
    <property type="match status" value="1"/>
</dbReference>
<dbReference type="AlphaFoldDB" id="A0A9P4HVH3"/>
<feature type="non-terminal residue" evidence="1">
    <location>
        <position position="1"/>
    </location>
</feature>
<dbReference type="PANTHER" id="PTHR42060:SF1">
    <property type="entry name" value="NHL REPEAT-CONTAINING PROTEIN"/>
    <property type="match status" value="1"/>
</dbReference>
<evidence type="ECO:0000313" key="1">
    <source>
        <dbReference type="EMBL" id="KAF2087498.1"/>
    </source>
</evidence>
<dbReference type="Proteomes" id="UP000799776">
    <property type="component" value="Unassembled WGS sequence"/>
</dbReference>
<dbReference type="EMBL" id="ML978720">
    <property type="protein sequence ID" value="KAF2087498.1"/>
    <property type="molecule type" value="Genomic_DNA"/>
</dbReference>
<organism evidence="1 2">
    <name type="scientific">Saccharata proteae CBS 121410</name>
    <dbReference type="NCBI Taxonomy" id="1314787"/>
    <lineage>
        <taxon>Eukaryota</taxon>
        <taxon>Fungi</taxon>
        <taxon>Dikarya</taxon>
        <taxon>Ascomycota</taxon>
        <taxon>Pezizomycotina</taxon>
        <taxon>Dothideomycetes</taxon>
        <taxon>Dothideomycetes incertae sedis</taxon>
        <taxon>Botryosphaeriales</taxon>
        <taxon>Saccharataceae</taxon>
        <taxon>Saccharata</taxon>
    </lineage>
</organism>
<evidence type="ECO:0000313" key="2">
    <source>
        <dbReference type="Proteomes" id="UP000799776"/>
    </source>
</evidence>
<gene>
    <name evidence="1" type="ORF">K490DRAFT_3664</name>
</gene>
<evidence type="ECO:0008006" key="3">
    <source>
        <dbReference type="Google" id="ProtNLM"/>
    </source>
</evidence>
<comment type="caution">
    <text evidence="1">The sequence shown here is derived from an EMBL/GenBank/DDBJ whole genome shotgun (WGS) entry which is preliminary data.</text>
</comment>